<reference evidence="2 3" key="1">
    <citation type="submission" date="2016-02" db="EMBL/GenBank/DDBJ databases">
        <authorList>
            <consortium name="Pathogen Informatics"/>
        </authorList>
    </citation>
    <scope>NUCLEOTIDE SEQUENCE [LARGE SCALE GENOMIC DNA]</scope>
    <source>
        <strain evidence="2 3">LSS48</strain>
    </source>
</reference>
<dbReference type="RefSeq" id="WP_024408199.1">
    <property type="nucleotide sequence ID" value="NZ_CEIE01000063.1"/>
</dbReference>
<protein>
    <submittedName>
        <fullName evidence="2">Uncharacterized protein</fullName>
    </submittedName>
</protein>
<proteinExistence type="predicted"/>
<evidence type="ECO:0000256" key="1">
    <source>
        <dbReference type="SAM" id="Phobius"/>
    </source>
</evidence>
<keyword evidence="1" id="KW-0472">Membrane</keyword>
<feature type="transmembrane region" description="Helical" evidence="1">
    <location>
        <begin position="110"/>
        <end position="129"/>
    </location>
</feature>
<accession>A0A0Z8G8X7</accession>
<keyword evidence="1" id="KW-0812">Transmembrane</keyword>
<evidence type="ECO:0000313" key="2">
    <source>
        <dbReference type="EMBL" id="CYU94346.1"/>
    </source>
</evidence>
<dbReference type="EMBL" id="FIGO01000008">
    <property type="protein sequence ID" value="CYU94346.1"/>
    <property type="molecule type" value="Genomic_DNA"/>
</dbReference>
<organism evidence="2 3">
    <name type="scientific">Streptococcus suis</name>
    <dbReference type="NCBI Taxonomy" id="1307"/>
    <lineage>
        <taxon>Bacteria</taxon>
        <taxon>Bacillati</taxon>
        <taxon>Bacillota</taxon>
        <taxon>Bacilli</taxon>
        <taxon>Lactobacillales</taxon>
        <taxon>Streptococcaceae</taxon>
        <taxon>Streptococcus</taxon>
    </lineage>
</organism>
<gene>
    <name evidence="2" type="ORF">ERS132410_01463</name>
</gene>
<feature type="transmembrane region" description="Helical" evidence="1">
    <location>
        <begin position="149"/>
        <end position="167"/>
    </location>
</feature>
<dbReference type="AlphaFoldDB" id="A0A0Z8G8X7"/>
<keyword evidence="1" id="KW-1133">Transmembrane helix</keyword>
<feature type="transmembrane region" description="Helical" evidence="1">
    <location>
        <begin position="49"/>
        <end position="67"/>
    </location>
</feature>
<dbReference type="Proteomes" id="UP000073485">
    <property type="component" value="Unassembled WGS sequence"/>
</dbReference>
<sequence>MKSIISRIIARFKLDNNELMEFVIPRMIEILVQLIFVWLMSFVRLDFEVTFLIVMIVDVCMIIYYTWKYKLIDLETKVSSFLNIVLLGLPFLMNIQLVIIILLLSFSKLYFGYKVLLIIVFVIVFLYFLAASTKAFLKDKLEFRISTQLLLFAGISCVFLIPTYLSFQLKDEGVAALTWFVPLLTPMLFDLGIFGNNVVLEESYFPTEKFHYLRTMLTIFLSEYVFNLQMFWQLSYQKQEFFKMLPYIKEYDETWWSYTTYIALPSLVLALILTILLDIIFQSLVSNKANGLVMTKRPLTQKLIRRQFKYKRLKK</sequence>
<feature type="transmembrane region" description="Helical" evidence="1">
    <location>
        <begin position="79"/>
        <end position="104"/>
    </location>
</feature>
<feature type="transmembrane region" description="Helical" evidence="1">
    <location>
        <begin position="255"/>
        <end position="281"/>
    </location>
</feature>
<feature type="transmembrane region" description="Helical" evidence="1">
    <location>
        <begin position="21"/>
        <end position="43"/>
    </location>
</feature>
<evidence type="ECO:0000313" key="3">
    <source>
        <dbReference type="Proteomes" id="UP000073485"/>
    </source>
</evidence>
<name>A0A0Z8G8X7_STRSU</name>
<feature type="transmembrane region" description="Helical" evidence="1">
    <location>
        <begin position="179"/>
        <end position="200"/>
    </location>
</feature>
<feature type="transmembrane region" description="Helical" evidence="1">
    <location>
        <begin position="212"/>
        <end position="235"/>
    </location>
</feature>